<evidence type="ECO:0000256" key="1">
    <source>
        <dbReference type="SAM" id="SignalP"/>
    </source>
</evidence>
<feature type="chain" id="PRO_5046592352" evidence="1">
    <location>
        <begin position="25"/>
        <end position="448"/>
    </location>
</feature>
<dbReference type="Proteomes" id="UP001409291">
    <property type="component" value="Unassembled WGS sequence"/>
</dbReference>
<evidence type="ECO:0000313" key="3">
    <source>
        <dbReference type="EMBL" id="MEN5380209.1"/>
    </source>
</evidence>
<gene>
    <name evidence="3" type="ORF">ABE541_23275</name>
</gene>
<dbReference type="InterPro" id="IPR016883">
    <property type="entry name" value="UCP028431"/>
</dbReference>
<dbReference type="EMBL" id="JBDJNQ010000014">
    <property type="protein sequence ID" value="MEN5380209.1"/>
    <property type="molecule type" value="Genomic_DNA"/>
</dbReference>
<comment type="caution">
    <text evidence="3">The sequence shown here is derived from an EMBL/GenBank/DDBJ whole genome shotgun (WGS) entry which is preliminary data.</text>
</comment>
<keyword evidence="4" id="KW-1185">Reference proteome</keyword>
<proteinExistence type="predicted"/>
<dbReference type="Pfam" id="PF10091">
    <property type="entry name" value="Glycoamylase"/>
    <property type="match status" value="1"/>
</dbReference>
<dbReference type="InterPro" id="IPR019282">
    <property type="entry name" value="Glycoamylase-like_cons_dom"/>
</dbReference>
<dbReference type="Gene3D" id="1.50.10.140">
    <property type="match status" value="1"/>
</dbReference>
<evidence type="ECO:0000259" key="2">
    <source>
        <dbReference type="Pfam" id="PF10091"/>
    </source>
</evidence>
<accession>A0ABV0C050</accession>
<name>A0ABV0C050_9SPHI</name>
<keyword evidence="1" id="KW-0732">Signal</keyword>
<protein>
    <submittedName>
        <fullName evidence="3">Glucoamylase family protein</fullName>
    </submittedName>
</protein>
<feature type="signal peptide" evidence="1">
    <location>
        <begin position="1"/>
        <end position="24"/>
    </location>
</feature>
<sequence>MKLKFNPKLILGLILIGTSITACKTPQTLQKTSISDDSLMTLVQKQTFNYFWEGAEPNSGMARERIHIDGQYPLNDFNVVTVGGSGFGIMATIVAAERGFISAEEATKRFDRIVDFLAKADRYHGAWSHWIDGPTGKSKVFGNQDDAADIVETAFMAQALICLREYYQNGNDQQKQVAEKADALWKGIDWNFFRNGKDVLYWHWSPTHGWGMNHAIQGYDECLISYVLGASSPTHPIPASTYHKGWARSGAIVSSAEKFGIPLVLKHNAPENAVGPLFWSHYSYLGLNPKGLQDEYADYWKVNVNHTKINIEYAKQNPHQFKGYGENSWGLTASYSVKGYDAHHPDNDKGVISPTAALSSIPYAPKESLQAMRYFYEQKGAELFGKYGFYDAFSETENWYPQRYLAIDQGPIVVMIENYRTGLIWNLFMQAPEVKAGLKNLGFKGPNL</sequence>
<evidence type="ECO:0000313" key="4">
    <source>
        <dbReference type="Proteomes" id="UP001409291"/>
    </source>
</evidence>
<dbReference type="PROSITE" id="PS51257">
    <property type="entry name" value="PROKAR_LIPOPROTEIN"/>
    <property type="match status" value="1"/>
</dbReference>
<dbReference type="PIRSF" id="PIRSF028431">
    <property type="entry name" value="UCP028431"/>
    <property type="match status" value="1"/>
</dbReference>
<reference evidence="3 4" key="1">
    <citation type="submission" date="2024-04" db="EMBL/GenBank/DDBJ databases">
        <title>WGS of bacteria from Torrens River.</title>
        <authorList>
            <person name="Wyrsch E.R."/>
            <person name="Drigo B."/>
        </authorList>
    </citation>
    <scope>NUCLEOTIDE SEQUENCE [LARGE SCALE GENOMIC DNA]</scope>
    <source>
        <strain evidence="3 4">TWI391</strain>
    </source>
</reference>
<dbReference type="RefSeq" id="WP_021188400.1">
    <property type="nucleotide sequence ID" value="NZ_JAOQNK010000001.1"/>
</dbReference>
<feature type="domain" description="Glycoamylase-like" evidence="2">
    <location>
        <begin position="213"/>
        <end position="431"/>
    </location>
</feature>
<organism evidence="3 4">
    <name type="scientific">Sphingobacterium kitahiroshimense</name>
    <dbReference type="NCBI Taxonomy" id="470446"/>
    <lineage>
        <taxon>Bacteria</taxon>
        <taxon>Pseudomonadati</taxon>
        <taxon>Bacteroidota</taxon>
        <taxon>Sphingobacteriia</taxon>
        <taxon>Sphingobacteriales</taxon>
        <taxon>Sphingobacteriaceae</taxon>
        <taxon>Sphingobacterium</taxon>
    </lineage>
</organism>